<keyword evidence="5" id="KW-1185">Reference proteome</keyword>
<comment type="caution">
    <text evidence="4">The sequence shown here is derived from an EMBL/GenBank/DDBJ whole genome shotgun (WGS) entry which is preliminary data.</text>
</comment>
<dbReference type="RefSeq" id="WP_131918510.1">
    <property type="nucleotide sequence ID" value="NZ_JAOQNU010000005.1"/>
</dbReference>
<proteinExistence type="predicted"/>
<feature type="domain" description="CheC-like protein" evidence="3">
    <location>
        <begin position="108"/>
        <end position="143"/>
    </location>
</feature>
<evidence type="ECO:0000259" key="3">
    <source>
        <dbReference type="Pfam" id="PF04509"/>
    </source>
</evidence>
<accession>A0A4R2RW98</accession>
<dbReference type="SUPFAM" id="SSF103039">
    <property type="entry name" value="CheC-like"/>
    <property type="match status" value="1"/>
</dbReference>
<evidence type="ECO:0000256" key="2">
    <source>
        <dbReference type="ARBA" id="ARBA00022801"/>
    </source>
</evidence>
<dbReference type="PANTHER" id="PTHR43693:SF1">
    <property type="entry name" value="PROTEIN PHOSPHATASE CHEZ"/>
    <property type="match status" value="1"/>
</dbReference>
<name>A0A4R2RW98_9FIRM</name>
<dbReference type="InterPro" id="IPR050992">
    <property type="entry name" value="CheZ_family_phosphatases"/>
</dbReference>
<dbReference type="InterPro" id="IPR028976">
    <property type="entry name" value="CheC-like_sf"/>
</dbReference>
<gene>
    <name evidence="4" type="ORF">EDD73_105157</name>
</gene>
<reference evidence="4 5" key="1">
    <citation type="submission" date="2019-03" db="EMBL/GenBank/DDBJ databases">
        <title>Genomic Encyclopedia of Type Strains, Phase IV (KMG-IV): sequencing the most valuable type-strain genomes for metagenomic binning, comparative biology and taxonomic classification.</title>
        <authorList>
            <person name="Goeker M."/>
        </authorList>
    </citation>
    <scope>NUCLEOTIDE SEQUENCE [LARGE SCALE GENOMIC DNA]</scope>
    <source>
        <strain evidence="4 5">DSM 11170</strain>
    </source>
</reference>
<evidence type="ECO:0000313" key="5">
    <source>
        <dbReference type="Proteomes" id="UP000294813"/>
    </source>
</evidence>
<dbReference type="OrthoDB" id="9812187at2"/>
<keyword evidence="1" id="KW-0145">Chemotaxis</keyword>
<feature type="domain" description="CheC-like protein" evidence="3">
    <location>
        <begin position="9"/>
        <end position="45"/>
    </location>
</feature>
<dbReference type="PANTHER" id="PTHR43693">
    <property type="entry name" value="PROTEIN PHOSPHATASE CHEZ"/>
    <property type="match status" value="1"/>
</dbReference>
<dbReference type="Proteomes" id="UP000294813">
    <property type="component" value="Unassembled WGS sequence"/>
</dbReference>
<dbReference type="CDD" id="cd17909">
    <property type="entry name" value="CheC_ClassI"/>
    <property type="match status" value="1"/>
</dbReference>
<evidence type="ECO:0000313" key="4">
    <source>
        <dbReference type="EMBL" id="TCP67259.1"/>
    </source>
</evidence>
<dbReference type="AlphaFoldDB" id="A0A4R2RW98"/>
<organism evidence="4 5">
    <name type="scientific">Heliophilum fasciatum</name>
    <dbReference type="NCBI Taxonomy" id="35700"/>
    <lineage>
        <taxon>Bacteria</taxon>
        <taxon>Bacillati</taxon>
        <taxon>Bacillota</taxon>
        <taxon>Clostridia</taxon>
        <taxon>Eubacteriales</taxon>
        <taxon>Heliobacteriaceae</taxon>
        <taxon>Heliophilum</taxon>
    </lineage>
</organism>
<sequence length="203" mass="21178">MNFLSLTPMQMDALREVGNVGAGNAATALSEMVGRAIDMNVPALGIVPFCEVSEHMGGAETLVAGVYICVTGEAPASMLFVLPLDSACGLVDMLMGRPIGTTVTIGEMEESALKEIGNILTGTYLRALSMFTQITFEQSVPALAIDMAEAINSVVLAMVADVGDHALLLETEFKGAAQNIKGSLFLIPQEGTLEKILASLGLA</sequence>
<dbReference type="GO" id="GO:0006935">
    <property type="term" value="P:chemotaxis"/>
    <property type="evidence" value="ECO:0007669"/>
    <property type="project" value="UniProtKB-KW"/>
</dbReference>
<dbReference type="InterPro" id="IPR007597">
    <property type="entry name" value="CheC"/>
</dbReference>
<protein>
    <submittedName>
        <fullName evidence="4">Chemotaxis protein CheC</fullName>
    </submittedName>
</protein>
<dbReference type="Pfam" id="PF04509">
    <property type="entry name" value="CheC"/>
    <property type="match status" value="2"/>
</dbReference>
<keyword evidence="2" id="KW-0378">Hydrolase</keyword>
<evidence type="ECO:0000256" key="1">
    <source>
        <dbReference type="ARBA" id="ARBA00022500"/>
    </source>
</evidence>
<dbReference type="Gene3D" id="3.40.1550.10">
    <property type="entry name" value="CheC-like"/>
    <property type="match status" value="1"/>
</dbReference>
<dbReference type="GO" id="GO:0016787">
    <property type="term" value="F:hydrolase activity"/>
    <property type="evidence" value="ECO:0007669"/>
    <property type="project" value="UniProtKB-KW"/>
</dbReference>
<dbReference type="EMBL" id="SLXT01000005">
    <property type="protein sequence ID" value="TCP67259.1"/>
    <property type="molecule type" value="Genomic_DNA"/>
</dbReference>